<dbReference type="EMBL" id="CADDTS010000049">
    <property type="protein sequence ID" value="CAB1222504.1"/>
    <property type="molecule type" value="Genomic_DNA"/>
</dbReference>
<dbReference type="AlphaFoldDB" id="A0A811GE81"/>
<gene>
    <name evidence="2" type="ORF">SFB21_3136</name>
</gene>
<protein>
    <submittedName>
        <fullName evidence="2">Uncharacterized protein</fullName>
    </submittedName>
</protein>
<organism evidence="2 3">
    <name type="scientific">Acinetobacter bouvetii</name>
    <dbReference type="NCBI Taxonomy" id="202951"/>
    <lineage>
        <taxon>Bacteria</taxon>
        <taxon>Pseudomonadati</taxon>
        <taxon>Pseudomonadota</taxon>
        <taxon>Gammaproteobacteria</taxon>
        <taxon>Moraxellales</taxon>
        <taxon>Moraxellaceae</taxon>
        <taxon>Acinetobacter</taxon>
    </lineage>
</organism>
<name>A0A811GE81_9GAMM</name>
<comment type="caution">
    <text evidence="2">The sequence shown here is derived from an EMBL/GenBank/DDBJ whole genome shotgun (WGS) entry which is preliminary data.</text>
</comment>
<evidence type="ECO:0000313" key="2">
    <source>
        <dbReference type="EMBL" id="CAB1222504.1"/>
    </source>
</evidence>
<sequence>MKRIDSVNARADVNGTGKKGFHDNADLAGQDATYLTPGWLNAIQEELANLLEMNSKVLNANNNAQLYDLLATEESLLALSSAVEDRLQQAQQDQETADNILQTQLQDAIELLQQQISNLSSGLASLYPKVIMAGVIKPGQATEIKKPDGSNISFLDTRYAIQIIPEGYHEGWGISRQDNRIGIDVFNRSGTARVGYSGNINWSILQTEGLTSSAGNGDYVYTGTPVVFPILAGESKSFLLIGAGGGAGSSRYEDLVANSNPAQLKGANGQDTYLSIDGTAIVFTAGGGKAGVGGVDGGSGQYINGTAGEGGLWTISGEYTSATRTNGQAGNATGANHKGAKTDSTGRGAGGDGANGYLTATEGFGGGAGEGARLSIIYTNNTANTQYARLYVGQSGKGEQSLLTTGENGAVVTPANYIVGGDGANGFARVSSAV</sequence>
<proteinExistence type="predicted"/>
<reference evidence="2 3" key="1">
    <citation type="submission" date="2020-02" db="EMBL/GenBank/DDBJ databases">
        <authorList>
            <person name="Chaudhuri R."/>
        </authorList>
    </citation>
    <scope>NUCLEOTIDE SEQUENCE [LARGE SCALE GENOMIC DNA]</scope>
    <source>
        <strain evidence="2">SFB21</strain>
    </source>
</reference>
<accession>A0A811GE81</accession>
<dbReference type="RefSeq" id="WP_174560825.1">
    <property type="nucleotide sequence ID" value="NZ_CADDTS010000049.1"/>
</dbReference>
<evidence type="ECO:0000256" key="1">
    <source>
        <dbReference type="SAM" id="MobiDB-lite"/>
    </source>
</evidence>
<feature type="region of interest" description="Disordered" evidence="1">
    <location>
        <begin position="327"/>
        <end position="349"/>
    </location>
</feature>
<evidence type="ECO:0000313" key="3">
    <source>
        <dbReference type="Proteomes" id="UP000489961"/>
    </source>
</evidence>
<feature type="region of interest" description="Disordered" evidence="1">
    <location>
        <begin position="1"/>
        <end position="22"/>
    </location>
</feature>
<dbReference type="Proteomes" id="UP000489961">
    <property type="component" value="Unassembled WGS sequence"/>
</dbReference>